<dbReference type="RefSeq" id="WP_153382254.1">
    <property type="nucleotide sequence ID" value="NZ_WIVW01000049.1"/>
</dbReference>
<proteinExistence type="predicted"/>
<gene>
    <name evidence="1" type="ORF">GHO29_21645</name>
</gene>
<name>A0A7X2CF16_9PSED</name>
<evidence type="ECO:0000313" key="2">
    <source>
        <dbReference type="Proteomes" id="UP000437970"/>
    </source>
</evidence>
<accession>A0A7X2CF16</accession>
<organism evidence="1 2">
    <name type="scientific">Pseudomonas helleri</name>
    <dbReference type="NCBI Taxonomy" id="1608996"/>
    <lineage>
        <taxon>Bacteria</taxon>
        <taxon>Pseudomonadati</taxon>
        <taxon>Pseudomonadota</taxon>
        <taxon>Gammaproteobacteria</taxon>
        <taxon>Pseudomonadales</taxon>
        <taxon>Pseudomonadaceae</taxon>
        <taxon>Pseudomonas</taxon>
    </lineage>
</organism>
<evidence type="ECO:0000313" key="1">
    <source>
        <dbReference type="EMBL" id="MQU29075.1"/>
    </source>
</evidence>
<comment type="caution">
    <text evidence="1">The sequence shown here is derived from an EMBL/GenBank/DDBJ whole genome shotgun (WGS) entry which is preliminary data.</text>
</comment>
<sequence length="214" mass="24461">MILLVGASLFTNFKMHEKDVQRIQIDYDAKIRIFRSEIEASLAKAGQEIASAQEARSQQDLDRLLDQTSQVRSQFETFRLSIEGKLEQALSKTKICEDKLDKLEKAQVILKTEMLEAAVRIWELKEIPENILISSLQGIDAALETGEERRIKAFIEKVKKVIISGFIKTGAHLDEELQQILERRLVKLEIKYPEDTNDIRQLVAECIYSDPSAS</sequence>
<reference evidence="1 2" key="1">
    <citation type="submission" date="2019-10" db="EMBL/GenBank/DDBJ databases">
        <title>Evaluation of single-gene subtyping targets for Pseudomonas.</title>
        <authorList>
            <person name="Reichler S.J."/>
            <person name="Orsi R.H."/>
            <person name="Wiedmann M."/>
            <person name="Martin N.H."/>
            <person name="Murphy S.I."/>
        </authorList>
    </citation>
    <scope>NUCLEOTIDE SEQUENCE [LARGE SCALE GENOMIC DNA]</scope>
    <source>
        <strain evidence="1 2">FSL R10-1984</strain>
    </source>
</reference>
<dbReference type="EMBL" id="WIVW01000049">
    <property type="protein sequence ID" value="MQU29075.1"/>
    <property type="molecule type" value="Genomic_DNA"/>
</dbReference>
<dbReference type="AlphaFoldDB" id="A0A7X2CF16"/>
<dbReference type="Proteomes" id="UP000437970">
    <property type="component" value="Unassembled WGS sequence"/>
</dbReference>
<protein>
    <submittedName>
        <fullName evidence="1">Uncharacterized protein</fullName>
    </submittedName>
</protein>